<feature type="non-terminal residue" evidence="5">
    <location>
        <position position="199"/>
    </location>
</feature>
<dbReference type="PANTHER" id="PTHR24173:SF74">
    <property type="entry name" value="ANKYRIN REPEAT DOMAIN-CONTAINING PROTEIN 16"/>
    <property type="match status" value="1"/>
</dbReference>
<accession>A0A813DRU0</accession>
<reference evidence="5" key="1">
    <citation type="submission" date="2021-02" db="EMBL/GenBank/DDBJ databases">
        <authorList>
            <person name="Dougan E. K."/>
            <person name="Rhodes N."/>
            <person name="Thang M."/>
            <person name="Chan C."/>
        </authorList>
    </citation>
    <scope>NUCLEOTIDE SEQUENCE</scope>
</reference>
<keyword evidence="2 3" id="KW-0040">ANK repeat</keyword>
<dbReference type="Pfam" id="PF12796">
    <property type="entry name" value="Ank_2"/>
    <property type="match status" value="1"/>
</dbReference>
<evidence type="ECO:0000313" key="6">
    <source>
        <dbReference type="Proteomes" id="UP000654075"/>
    </source>
</evidence>
<evidence type="ECO:0000256" key="3">
    <source>
        <dbReference type="PROSITE-ProRule" id="PRU00023"/>
    </source>
</evidence>
<dbReference type="InterPro" id="IPR002110">
    <property type="entry name" value="Ankyrin_rpt"/>
</dbReference>
<dbReference type="OrthoDB" id="426293at2759"/>
<dbReference type="PROSITE" id="PS50088">
    <property type="entry name" value="ANK_REPEAT"/>
    <property type="match status" value="1"/>
</dbReference>
<feature type="region of interest" description="Disordered" evidence="4">
    <location>
        <begin position="22"/>
        <end position="46"/>
    </location>
</feature>
<evidence type="ECO:0008006" key="7">
    <source>
        <dbReference type="Google" id="ProtNLM"/>
    </source>
</evidence>
<dbReference type="PANTHER" id="PTHR24173">
    <property type="entry name" value="ANKYRIN REPEAT CONTAINING"/>
    <property type="match status" value="1"/>
</dbReference>
<dbReference type="InterPro" id="IPR036770">
    <property type="entry name" value="Ankyrin_rpt-contain_sf"/>
</dbReference>
<name>A0A813DRU0_POLGL</name>
<dbReference type="EMBL" id="CAJNNV010005384">
    <property type="protein sequence ID" value="CAE8592007.1"/>
    <property type="molecule type" value="Genomic_DNA"/>
</dbReference>
<comment type="caution">
    <text evidence="5">The sequence shown here is derived from an EMBL/GenBank/DDBJ whole genome shotgun (WGS) entry which is preliminary data.</text>
</comment>
<evidence type="ECO:0000256" key="1">
    <source>
        <dbReference type="ARBA" id="ARBA00022737"/>
    </source>
</evidence>
<dbReference type="SUPFAM" id="SSF48403">
    <property type="entry name" value="Ankyrin repeat"/>
    <property type="match status" value="1"/>
</dbReference>
<proteinExistence type="predicted"/>
<dbReference type="PROSITE" id="PS50297">
    <property type="entry name" value="ANK_REP_REGION"/>
    <property type="match status" value="1"/>
</dbReference>
<evidence type="ECO:0000256" key="2">
    <source>
        <dbReference type="ARBA" id="ARBA00023043"/>
    </source>
</evidence>
<dbReference type="SMART" id="SM00248">
    <property type="entry name" value="ANK"/>
    <property type="match status" value="3"/>
</dbReference>
<gene>
    <name evidence="5" type="ORF">PGLA1383_LOCUS10666</name>
</gene>
<keyword evidence="6" id="KW-1185">Reference proteome</keyword>
<keyword evidence="1" id="KW-0677">Repeat</keyword>
<dbReference type="Proteomes" id="UP000654075">
    <property type="component" value="Unassembled WGS sequence"/>
</dbReference>
<dbReference type="AlphaFoldDB" id="A0A813DRU0"/>
<evidence type="ECO:0000256" key="4">
    <source>
        <dbReference type="SAM" id="MobiDB-lite"/>
    </source>
</evidence>
<dbReference type="Gene3D" id="1.25.40.20">
    <property type="entry name" value="Ankyrin repeat-containing domain"/>
    <property type="match status" value="1"/>
</dbReference>
<feature type="repeat" description="ANK" evidence="3">
    <location>
        <begin position="136"/>
        <end position="168"/>
    </location>
</feature>
<sequence>IAAPRPPKAPEEVEAVIVEQLLGAQPPAAAKTSEAPEDASRRRDAEDFLEQLITGKGKQGASAKDPNRDLYDAVWQGDFDASFDALEAGATTAVGFGRRSNTALHVAARTGHPAILGMLLNWEGAPKAQVDLQNEDGETPLFGAVIEGNVGATQALVDARANLDMTDNEGKTVLAIARARGRQDFVEFLTACGAAAEAA</sequence>
<protein>
    <recommendedName>
        <fullName evidence="7">Ankyrin repeat domain-containing protein</fullName>
    </recommendedName>
</protein>
<evidence type="ECO:0000313" key="5">
    <source>
        <dbReference type="EMBL" id="CAE8592007.1"/>
    </source>
</evidence>
<organism evidence="5 6">
    <name type="scientific">Polarella glacialis</name>
    <name type="common">Dinoflagellate</name>
    <dbReference type="NCBI Taxonomy" id="89957"/>
    <lineage>
        <taxon>Eukaryota</taxon>
        <taxon>Sar</taxon>
        <taxon>Alveolata</taxon>
        <taxon>Dinophyceae</taxon>
        <taxon>Suessiales</taxon>
        <taxon>Suessiaceae</taxon>
        <taxon>Polarella</taxon>
    </lineage>
</organism>